<organism evidence="1 2">
    <name type="scientific">Ancylostoma duodenale</name>
    <dbReference type="NCBI Taxonomy" id="51022"/>
    <lineage>
        <taxon>Eukaryota</taxon>
        <taxon>Metazoa</taxon>
        <taxon>Ecdysozoa</taxon>
        <taxon>Nematoda</taxon>
        <taxon>Chromadorea</taxon>
        <taxon>Rhabditida</taxon>
        <taxon>Rhabditina</taxon>
        <taxon>Rhabditomorpha</taxon>
        <taxon>Strongyloidea</taxon>
        <taxon>Ancylostomatidae</taxon>
        <taxon>Ancylostomatinae</taxon>
        <taxon>Ancylostoma</taxon>
    </lineage>
</organism>
<gene>
    <name evidence="1" type="ORF">ANCDUO_27384</name>
</gene>
<evidence type="ECO:0000313" key="2">
    <source>
        <dbReference type="Proteomes" id="UP000054047"/>
    </source>
</evidence>
<reference evidence="1 2" key="1">
    <citation type="submission" date="2013-12" db="EMBL/GenBank/DDBJ databases">
        <title>Draft genome of the parsitic nematode Ancylostoma duodenale.</title>
        <authorList>
            <person name="Mitreva M."/>
        </authorList>
    </citation>
    <scope>NUCLEOTIDE SEQUENCE [LARGE SCALE GENOMIC DNA]</scope>
    <source>
        <strain evidence="1 2">Zhejiang</strain>
    </source>
</reference>
<proteinExistence type="predicted"/>
<dbReference type="OrthoDB" id="10253115at2759"/>
<dbReference type="AlphaFoldDB" id="A0A0C2F6L4"/>
<protein>
    <recommendedName>
        <fullName evidence="3">AMP-dependent synthetase/ligase domain-containing protein</fullName>
    </recommendedName>
</protein>
<dbReference type="EMBL" id="KN794496">
    <property type="protein sequence ID" value="KIH42629.1"/>
    <property type="molecule type" value="Genomic_DNA"/>
</dbReference>
<name>A0A0C2F6L4_9BILA</name>
<dbReference type="Proteomes" id="UP000054047">
    <property type="component" value="Unassembled WGS sequence"/>
</dbReference>
<evidence type="ECO:0000313" key="1">
    <source>
        <dbReference type="EMBL" id="KIH42629.1"/>
    </source>
</evidence>
<keyword evidence="2" id="KW-1185">Reference proteome</keyword>
<accession>A0A0C2F6L4</accession>
<evidence type="ECO:0008006" key="3">
    <source>
        <dbReference type="Google" id="ProtNLM"/>
    </source>
</evidence>
<sequence length="75" mass="8649">MNMKDMQVCYGTTEISPIAFMSTRDDPPEQRIKNVGHIMDHLEVMLYSTMCFAIGNLNIRAVKASLLSVWHRPFF</sequence>